<gene>
    <name evidence="1" type="ORF">EDS130_LOCUS39499</name>
    <name evidence="2" type="ORF">XAT740_LOCUS52485</name>
</gene>
<reference evidence="2" key="1">
    <citation type="submission" date="2021-02" db="EMBL/GenBank/DDBJ databases">
        <authorList>
            <person name="Nowell W R."/>
        </authorList>
    </citation>
    <scope>NUCLEOTIDE SEQUENCE</scope>
</reference>
<dbReference type="Proteomes" id="UP000663828">
    <property type="component" value="Unassembled WGS sequence"/>
</dbReference>
<dbReference type="GO" id="GO:0003697">
    <property type="term" value="F:single-stranded DNA binding"/>
    <property type="evidence" value="ECO:0007669"/>
    <property type="project" value="TreeGrafter"/>
</dbReference>
<dbReference type="Proteomes" id="UP000663852">
    <property type="component" value="Unassembled WGS sequence"/>
</dbReference>
<dbReference type="GO" id="GO:0000014">
    <property type="term" value="F:single-stranded DNA endodeoxyribonuclease activity"/>
    <property type="evidence" value="ECO:0007669"/>
    <property type="project" value="TreeGrafter"/>
</dbReference>
<dbReference type="EMBL" id="CAJNOJ010000445">
    <property type="protein sequence ID" value="CAF1450730.1"/>
    <property type="molecule type" value="Genomic_DNA"/>
</dbReference>
<protein>
    <recommendedName>
        <fullName evidence="4">Mos1 transposase HTH domain-containing protein</fullName>
    </recommendedName>
</protein>
<dbReference type="InterPro" id="IPR052709">
    <property type="entry name" value="Transposase-MT_Hybrid"/>
</dbReference>
<evidence type="ECO:0008006" key="4">
    <source>
        <dbReference type="Google" id="ProtNLM"/>
    </source>
</evidence>
<dbReference type="GO" id="GO:0000793">
    <property type="term" value="C:condensed chromosome"/>
    <property type="evidence" value="ECO:0007669"/>
    <property type="project" value="TreeGrafter"/>
</dbReference>
<keyword evidence="3" id="KW-1185">Reference proteome</keyword>
<dbReference type="GO" id="GO:0031297">
    <property type="term" value="P:replication fork processing"/>
    <property type="evidence" value="ECO:0007669"/>
    <property type="project" value="TreeGrafter"/>
</dbReference>
<evidence type="ECO:0000313" key="3">
    <source>
        <dbReference type="Proteomes" id="UP000663828"/>
    </source>
</evidence>
<accession>A0A816DDU5</accession>
<comment type="caution">
    <text evidence="2">The sequence shown here is derived from an EMBL/GenBank/DDBJ whole genome shotgun (WGS) entry which is preliminary data.</text>
</comment>
<dbReference type="GO" id="GO:0003690">
    <property type="term" value="F:double-stranded DNA binding"/>
    <property type="evidence" value="ECO:0007669"/>
    <property type="project" value="TreeGrafter"/>
</dbReference>
<dbReference type="GO" id="GO:0015074">
    <property type="term" value="P:DNA integration"/>
    <property type="evidence" value="ECO:0007669"/>
    <property type="project" value="TreeGrafter"/>
</dbReference>
<sequence>MGNEYNPYYIRIRTTLGIALQAIREELVAALGPGAPAYRTVAKWVERFREGRKDVNDDVISNNPHSTYDNIVAETFLCHCIVERIIRDHLKLRKVTSRWVPHQLTAEQKEE</sequence>
<organism evidence="2 3">
    <name type="scientific">Adineta ricciae</name>
    <name type="common">Rotifer</name>
    <dbReference type="NCBI Taxonomy" id="249248"/>
    <lineage>
        <taxon>Eukaryota</taxon>
        <taxon>Metazoa</taxon>
        <taxon>Spiralia</taxon>
        <taxon>Gnathifera</taxon>
        <taxon>Rotifera</taxon>
        <taxon>Eurotatoria</taxon>
        <taxon>Bdelloidea</taxon>
        <taxon>Adinetida</taxon>
        <taxon>Adinetidae</taxon>
        <taxon>Adineta</taxon>
    </lineage>
</organism>
<name>A0A816DDU5_ADIRI</name>
<dbReference type="GO" id="GO:0005634">
    <property type="term" value="C:nucleus"/>
    <property type="evidence" value="ECO:0007669"/>
    <property type="project" value="TreeGrafter"/>
</dbReference>
<dbReference type="GO" id="GO:0035861">
    <property type="term" value="C:site of double-strand break"/>
    <property type="evidence" value="ECO:0007669"/>
    <property type="project" value="TreeGrafter"/>
</dbReference>
<dbReference type="GO" id="GO:0046975">
    <property type="term" value="F:histone H3K36 methyltransferase activity"/>
    <property type="evidence" value="ECO:0007669"/>
    <property type="project" value="TreeGrafter"/>
</dbReference>
<evidence type="ECO:0000313" key="1">
    <source>
        <dbReference type="EMBL" id="CAF1450730.1"/>
    </source>
</evidence>
<proteinExistence type="predicted"/>
<dbReference type="PANTHER" id="PTHR46060">
    <property type="entry name" value="MARINER MOS1 TRANSPOSASE-LIKE PROTEIN"/>
    <property type="match status" value="1"/>
</dbReference>
<dbReference type="GO" id="GO:0006303">
    <property type="term" value="P:double-strand break repair via nonhomologous end joining"/>
    <property type="evidence" value="ECO:0007669"/>
    <property type="project" value="TreeGrafter"/>
</dbReference>
<dbReference type="GO" id="GO:0044774">
    <property type="term" value="P:mitotic DNA integrity checkpoint signaling"/>
    <property type="evidence" value="ECO:0007669"/>
    <property type="project" value="TreeGrafter"/>
</dbReference>
<dbReference type="GO" id="GO:0000729">
    <property type="term" value="P:DNA double-strand break processing"/>
    <property type="evidence" value="ECO:0007669"/>
    <property type="project" value="TreeGrafter"/>
</dbReference>
<dbReference type="AlphaFoldDB" id="A0A816DDU5"/>
<dbReference type="OrthoDB" id="10017160at2759"/>
<dbReference type="PANTHER" id="PTHR46060:SF2">
    <property type="entry name" value="HISTONE-LYSINE N-METHYLTRANSFERASE SETMAR"/>
    <property type="match status" value="1"/>
</dbReference>
<evidence type="ECO:0000313" key="2">
    <source>
        <dbReference type="EMBL" id="CAF1636020.1"/>
    </source>
</evidence>
<dbReference type="GO" id="GO:0042800">
    <property type="term" value="F:histone H3K4 methyltransferase activity"/>
    <property type="evidence" value="ECO:0007669"/>
    <property type="project" value="TreeGrafter"/>
</dbReference>
<dbReference type="EMBL" id="CAJNOR010008670">
    <property type="protein sequence ID" value="CAF1636020.1"/>
    <property type="molecule type" value="Genomic_DNA"/>
</dbReference>
<dbReference type="GO" id="GO:0044547">
    <property type="term" value="F:DNA topoisomerase binding"/>
    <property type="evidence" value="ECO:0007669"/>
    <property type="project" value="TreeGrafter"/>
</dbReference>